<dbReference type="EMBL" id="CP009416">
    <property type="protein sequence ID" value="AJD92047.1"/>
    <property type="molecule type" value="Genomic_DNA"/>
</dbReference>
<name>A0A0B5ATJ6_9BACL</name>
<keyword evidence="2" id="KW-1185">Reference proteome</keyword>
<dbReference type="AlphaFoldDB" id="A0A0B5ATJ6"/>
<protein>
    <submittedName>
        <fullName evidence="1">Uncharacterized protein</fullName>
    </submittedName>
</protein>
<dbReference type="BioCyc" id="JESP1508404:G14D9-12010-MONOMER"/>
<sequence length="53" mass="5946">MHCHDPAEQLFQLKDRLIAIDWGKNGDKSVKTVAQIGNDGTLTIVKVEELKKL</sequence>
<proteinExistence type="predicted"/>
<dbReference type="STRING" id="1508404.JMA_27300"/>
<dbReference type="HOGENOM" id="CLU_3062399_0_0_9"/>
<evidence type="ECO:0000313" key="2">
    <source>
        <dbReference type="Proteomes" id="UP000031449"/>
    </source>
</evidence>
<gene>
    <name evidence="1" type="ORF">JMA_27300</name>
</gene>
<dbReference type="KEGG" id="jeo:JMA_27300"/>
<reference evidence="1 2" key="1">
    <citation type="submission" date="2014-08" db="EMBL/GenBank/DDBJ databases">
        <title>Complete genome of a marine bacteria Jeotgalibacillus malaysiensis.</title>
        <authorList>
            <person name="Yaakop A.S."/>
            <person name="Chan K.-G."/>
            <person name="Goh K.M."/>
        </authorList>
    </citation>
    <scope>NUCLEOTIDE SEQUENCE [LARGE SCALE GENOMIC DNA]</scope>
    <source>
        <strain evidence="1 2">D5</strain>
    </source>
</reference>
<accession>A0A0B5ATJ6</accession>
<dbReference type="Proteomes" id="UP000031449">
    <property type="component" value="Chromosome"/>
</dbReference>
<organism evidence="1 2">
    <name type="scientific">Jeotgalibacillus malaysiensis</name>
    <dbReference type="NCBI Taxonomy" id="1508404"/>
    <lineage>
        <taxon>Bacteria</taxon>
        <taxon>Bacillati</taxon>
        <taxon>Bacillota</taxon>
        <taxon>Bacilli</taxon>
        <taxon>Bacillales</taxon>
        <taxon>Caryophanaceae</taxon>
        <taxon>Jeotgalibacillus</taxon>
    </lineage>
</organism>
<evidence type="ECO:0000313" key="1">
    <source>
        <dbReference type="EMBL" id="AJD92047.1"/>
    </source>
</evidence>